<feature type="transmembrane region" description="Helical" evidence="7">
    <location>
        <begin position="146"/>
        <end position="166"/>
    </location>
</feature>
<evidence type="ECO:0000256" key="5">
    <source>
        <dbReference type="ARBA" id="ARBA00023136"/>
    </source>
</evidence>
<comment type="subcellular location">
    <subcellularLocation>
        <location evidence="1">Membrane</location>
        <topology evidence="1">Multi-pass membrane protein</topology>
    </subcellularLocation>
</comment>
<dbReference type="GO" id="GO:0006897">
    <property type="term" value="P:endocytosis"/>
    <property type="evidence" value="ECO:0007669"/>
    <property type="project" value="TreeGrafter"/>
</dbReference>
<evidence type="ECO:0000256" key="6">
    <source>
        <dbReference type="ARBA" id="ARBA00023180"/>
    </source>
</evidence>
<dbReference type="GO" id="GO:0030659">
    <property type="term" value="C:cytoplasmic vesicle membrane"/>
    <property type="evidence" value="ECO:0007669"/>
    <property type="project" value="TreeGrafter"/>
</dbReference>
<protein>
    <submittedName>
        <fullName evidence="11">SSD domain-containing protein</fullName>
    </submittedName>
</protein>
<dbReference type="GO" id="GO:0018996">
    <property type="term" value="P:molting cycle, collagen and cuticulin-based cuticle"/>
    <property type="evidence" value="ECO:0007669"/>
    <property type="project" value="TreeGrafter"/>
</dbReference>
<evidence type="ECO:0000256" key="2">
    <source>
        <dbReference type="ARBA" id="ARBA00005585"/>
    </source>
</evidence>
<evidence type="ECO:0000256" key="3">
    <source>
        <dbReference type="ARBA" id="ARBA00022692"/>
    </source>
</evidence>
<organism evidence="11">
    <name type="scientific">Anisakis simplex</name>
    <name type="common">Herring worm</name>
    <dbReference type="NCBI Taxonomy" id="6269"/>
    <lineage>
        <taxon>Eukaryota</taxon>
        <taxon>Metazoa</taxon>
        <taxon>Ecdysozoa</taxon>
        <taxon>Nematoda</taxon>
        <taxon>Chromadorea</taxon>
        <taxon>Rhabditida</taxon>
        <taxon>Spirurina</taxon>
        <taxon>Ascaridomorpha</taxon>
        <taxon>Ascaridoidea</taxon>
        <taxon>Anisakidae</taxon>
        <taxon>Anisakis</taxon>
        <taxon>Anisakis simplex complex</taxon>
    </lineage>
</organism>
<dbReference type="Gene3D" id="1.20.1640.10">
    <property type="entry name" value="Multidrug efflux transporter AcrB transmembrane domain"/>
    <property type="match status" value="1"/>
</dbReference>
<evidence type="ECO:0000256" key="4">
    <source>
        <dbReference type="ARBA" id="ARBA00022989"/>
    </source>
</evidence>
<evidence type="ECO:0000256" key="7">
    <source>
        <dbReference type="SAM" id="Phobius"/>
    </source>
</evidence>
<keyword evidence="10" id="KW-1185">Reference proteome</keyword>
<dbReference type="InterPro" id="IPR003392">
    <property type="entry name" value="PTHD_SSD"/>
</dbReference>
<dbReference type="Proteomes" id="UP000267096">
    <property type="component" value="Unassembled WGS sequence"/>
</dbReference>
<gene>
    <name evidence="9" type="ORF">ASIM_LOCUS2790</name>
</gene>
<sequence>MVYQFRFITPFIVLGVGVDDGFLMIHGCVESNELDHRAKMRSVLISTGPSITLTSFTNIFAFMVRIRKILLFFIGGYLSPPEVRSFCYCTALAMFFGFAFQLLLFTSALIKFKIVPSHRSSSINVENAHNQKHFIVRYCKALRTRFIRSALTVTLLLYWTISIYSITQMQEKFTPDKTFDSESHLAKSLPWLDKVCDVWLLAFNYHENFGVFVMKLPQDSSQLLRSIAEIRSAEYICEEVKTWIEIYDEEYNPQNSTSLD</sequence>
<proteinExistence type="inferred from homology"/>
<keyword evidence="6" id="KW-0325">Glycoprotein</keyword>
<name>A0A0M3J5V7_ANISI</name>
<accession>A0A0M3J5V7</accession>
<dbReference type="SUPFAM" id="SSF82866">
    <property type="entry name" value="Multidrug efflux transporter AcrB transmembrane domain"/>
    <property type="match status" value="1"/>
</dbReference>
<reference evidence="11" key="1">
    <citation type="submission" date="2017-02" db="UniProtKB">
        <authorList>
            <consortium name="WormBaseParasite"/>
        </authorList>
    </citation>
    <scope>IDENTIFICATION</scope>
</reference>
<evidence type="ECO:0000313" key="11">
    <source>
        <dbReference type="WBParaSite" id="ASIM_0000294101-mRNA-1"/>
    </source>
</evidence>
<dbReference type="Pfam" id="PF02460">
    <property type="entry name" value="Patched"/>
    <property type="match status" value="1"/>
</dbReference>
<evidence type="ECO:0000313" key="10">
    <source>
        <dbReference type="Proteomes" id="UP000267096"/>
    </source>
</evidence>
<dbReference type="AlphaFoldDB" id="A0A0M3J5V7"/>
<dbReference type="PROSITE" id="PS50156">
    <property type="entry name" value="SSD"/>
    <property type="match status" value="1"/>
</dbReference>
<feature type="transmembrane region" description="Helical" evidence="7">
    <location>
        <begin position="83"/>
        <end position="110"/>
    </location>
</feature>
<evidence type="ECO:0000259" key="8">
    <source>
        <dbReference type="PROSITE" id="PS50156"/>
    </source>
</evidence>
<dbReference type="EMBL" id="UYRR01003954">
    <property type="protein sequence ID" value="VDK20617.1"/>
    <property type="molecule type" value="Genomic_DNA"/>
</dbReference>
<evidence type="ECO:0000256" key="1">
    <source>
        <dbReference type="ARBA" id="ARBA00004141"/>
    </source>
</evidence>
<keyword evidence="4 7" id="KW-1133">Transmembrane helix</keyword>
<feature type="domain" description="SSD" evidence="8">
    <location>
        <begin position="1"/>
        <end position="111"/>
    </location>
</feature>
<keyword evidence="5 7" id="KW-0472">Membrane</keyword>
<dbReference type="GO" id="GO:0005886">
    <property type="term" value="C:plasma membrane"/>
    <property type="evidence" value="ECO:0007669"/>
    <property type="project" value="TreeGrafter"/>
</dbReference>
<dbReference type="PANTHER" id="PTHR10796">
    <property type="entry name" value="PATCHED-RELATED"/>
    <property type="match status" value="1"/>
</dbReference>
<dbReference type="PANTHER" id="PTHR10796:SF92">
    <property type="entry name" value="PATCHED-RELATED, ISOFORM A"/>
    <property type="match status" value="1"/>
</dbReference>
<dbReference type="InterPro" id="IPR000731">
    <property type="entry name" value="SSD"/>
</dbReference>
<keyword evidence="3 7" id="KW-0812">Transmembrane</keyword>
<comment type="similarity">
    <text evidence="2">Belongs to the patched family.</text>
</comment>
<dbReference type="WBParaSite" id="ASIM_0000294101-mRNA-1">
    <property type="protein sequence ID" value="ASIM_0000294101-mRNA-1"/>
    <property type="gene ID" value="ASIM_0000294101"/>
</dbReference>
<feature type="transmembrane region" description="Helical" evidence="7">
    <location>
        <begin position="43"/>
        <end position="63"/>
    </location>
</feature>
<reference evidence="9 10" key="2">
    <citation type="submission" date="2018-11" db="EMBL/GenBank/DDBJ databases">
        <authorList>
            <consortium name="Pathogen Informatics"/>
        </authorList>
    </citation>
    <scope>NUCLEOTIDE SEQUENCE [LARGE SCALE GENOMIC DNA]</scope>
</reference>
<dbReference type="OrthoDB" id="5800289at2759"/>
<dbReference type="InterPro" id="IPR051697">
    <property type="entry name" value="Patched_domain-protein"/>
</dbReference>
<evidence type="ECO:0000313" key="9">
    <source>
        <dbReference type="EMBL" id="VDK20617.1"/>
    </source>
</evidence>